<dbReference type="InterPro" id="IPR000160">
    <property type="entry name" value="GGDEF_dom"/>
</dbReference>
<dbReference type="OrthoDB" id="1674430at2"/>
<name>A0A5D6VZE9_9FIRM</name>
<sequence>MVKADICGKRRWQNWWSMMGFWWALILCLLAMMPCCQAMKLDGQWYWQDDPECAGAWRPFQPPGQPPFAKGTQYLWLRTTLPEEAVHDATLLFNVTGQNFEIWLDDQKIYSYGDMEQGPMSYGQRWHMVTLPPDYEGRTLLIRTRSDNPFCLGNFGTIQLESSVTQMATILRRDIPYIANIPLGIFMIFIMMMYYMSPTAPKSLYTQIILFIGCFVSWMMCVLNTKQLFLDAPVFWWFLLRINAYMLPILANLIIYRVIDRQYRRRTWLTVLAFAALFLTALLAELVGLNGLDACASVFYILLPVLEGLVAYWTIRSAIRGNYYCRALLPSLVAMLVMGTLDGAFGHFFWLPESGSLLPYGTFTIGIFVLYIVRQQIRRERSLAIRAAGLADAMAEAVERSETDRLTHCYNRNRLDAVLETEISRHREEKETFSLIMLDIDFFKRINDSYGHDAGDEVLASFAGLIRDNIKKSDVFVRWGGEEFILVCRGCSKDEAQLVAERLRRQVAYSDIFPRQRITCSIGVASWQGSGDTATALLKRVDTALYTAKRNGRNMVCCAVEA</sequence>
<evidence type="ECO:0000313" key="4">
    <source>
        <dbReference type="Proteomes" id="UP000323646"/>
    </source>
</evidence>
<evidence type="ECO:0000313" key="3">
    <source>
        <dbReference type="EMBL" id="TYZ20937.1"/>
    </source>
</evidence>
<organism evidence="3 4">
    <name type="scientific">Selenomonas ruminis</name>
    <dbReference type="NCBI Taxonomy" id="2593411"/>
    <lineage>
        <taxon>Bacteria</taxon>
        <taxon>Bacillati</taxon>
        <taxon>Bacillota</taxon>
        <taxon>Negativicutes</taxon>
        <taxon>Selenomonadales</taxon>
        <taxon>Selenomonadaceae</taxon>
        <taxon>Selenomonas</taxon>
    </lineage>
</organism>
<dbReference type="PANTHER" id="PTHR45138">
    <property type="entry name" value="REGULATORY COMPONENTS OF SENSORY TRANSDUCTION SYSTEM"/>
    <property type="match status" value="1"/>
</dbReference>
<keyword evidence="1" id="KW-0812">Transmembrane</keyword>
<proteinExistence type="predicted"/>
<feature type="transmembrane region" description="Helical" evidence="1">
    <location>
        <begin position="298"/>
        <end position="315"/>
    </location>
</feature>
<evidence type="ECO:0000256" key="1">
    <source>
        <dbReference type="SAM" id="Phobius"/>
    </source>
</evidence>
<dbReference type="CDD" id="cd01949">
    <property type="entry name" value="GGDEF"/>
    <property type="match status" value="1"/>
</dbReference>
<protein>
    <submittedName>
        <fullName evidence="3">GGDEF domain-containing protein</fullName>
    </submittedName>
</protein>
<accession>A0A5D6VZE9</accession>
<gene>
    <name evidence="3" type="ORF">FZ040_11000</name>
</gene>
<dbReference type="Pfam" id="PF00990">
    <property type="entry name" value="GGDEF"/>
    <property type="match status" value="1"/>
</dbReference>
<dbReference type="SMART" id="SM00267">
    <property type="entry name" value="GGDEF"/>
    <property type="match status" value="1"/>
</dbReference>
<feature type="transmembrane region" description="Helical" evidence="1">
    <location>
        <begin position="208"/>
        <end position="229"/>
    </location>
</feature>
<reference evidence="3 4" key="1">
    <citation type="submission" date="2019-08" db="EMBL/GenBank/DDBJ databases">
        <title>Selenomonas sp. mPRGC5 and Selenomonas sp. mPRGC8 isolated from ruminal fluid of dairy goat (Capra hircus).</title>
        <authorList>
            <person name="Poothong S."/>
            <person name="Nuengjamnong C."/>
            <person name="Tanasupawat S."/>
        </authorList>
    </citation>
    <scope>NUCLEOTIDE SEQUENCE [LARGE SCALE GENOMIC DNA]</scope>
    <source>
        <strain evidence="4">mPRGC5</strain>
    </source>
</reference>
<feature type="domain" description="GGDEF" evidence="2">
    <location>
        <begin position="431"/>
        <end position="561"/>
    </location>
</feature>
<dbReference type="InterPro" id="IPR043128">
    <property type="entry name" value="Rev_trsase/Diguanyl_cyclase"/>
</dbReference>
<evidence type="ECO:0000259" key="2">
    <source>
        <dbReference type="PROSITE" id="PS50887"/>
    </source>
</evidence>
<dbReference type="NCBIfam" id="TIGR00254">
    <property type="entry name" value="GGDEF"/>
    <property type="match status" value="1"/>
</dbReference>
<feature type="transmembrane region" description="Helical" evidence="1">
    <location>
        <begin position="177"/>
        <end position="196"/>
    </location>
</feature>
<keyword evidence="1" id="KW-0472">Membrane</keyword>
<keyword evidence="1" id="KW-1133">Transmembrane helix</keyword>
<dbReference type="InterPro" id="IPR029787">
    <property type="entry name" value="Nucleotide_cyclase"/>
</dbReference>
<dbReference type="Proteomes" id="UP000323646">
    <property type="component" value="Unassembled WGS sequence"/>
</dbReference>
<dbReference type="PROSITE" id="PS50887">
    <property type="entry name" value="GGDEF"/>
    <property type="match status" value="1"/>
</dbReference>
<dbReference type="RefSeq" id="WP_149172030.1">
    <property type="nucleotide sequence ID" value="NZ_VTOY01000011.1"/>
</dbReference>
<comment type="caution">
    <text evidence="3">The sequence shown here is derived from an EMBL/GenBank/DDBJ whole genome shotgun (WGS) entry which is preliminary data.</text>
</comment>
<dbReference type="EMBL" id="VTOY01000011">
    <property type="protein sequence ID" value="TYZ20937.1"/>
    <property type="molecule type" value="Genomic_DNA"/>
</dbReference>
<feature type="transmembrane region" description="Helical" evidence="1">
    <location>
        <begin position="235"/>
        <end position="256"/>
    </location>
</feature>
<dbReference type="InterPro" id="IPR050469">
    <property type="entry name" value="Diguanylate_Cyclase"/>
</dbReference>
<feature type="transmembrane region" description="Helical" evidence="1">
    <location>
        <begin position="327"/>
        <end position="351"/>
    </location>
</feature>
<dbReference type="GO" id="GO:0052621">
    <property type="term" value="F:diguanylate cyclase activity"/>
    <property type="evidence" value="ECO:0007669"/>
    <property type="project" value="TreeGrafter"/>
</dbReference>
<keyword evidence="4" id="KW-1185">Reference proteome</keyword>
<dbReference type="Gene3D" id="3.30.70.270">
    <property type="match status" value="1"/>
</dbReference>
<dbReference type="FunFam" id="3.30.70.270:FF:000001">
    <property type="entry name" value="Diguanylate cyclase domain protein"/>
    <property type="match status" value="1"/>
</dbReference>
<dbReference type="SUPFAM" id="SSF55073">
    <property type="entry name" value="Nucleotide cyclase"/>
    <property type="match status" value="1"/>
</dbReference>
<dbReference type="AlphaFoldDB" id="A0A5D6VZE9"/>
<feature type="transmembrane region" description="Helical" evidence="1">
    <location>
        <begin position="268"/>
        <end position="292"/>
    </location>
</feature>
<dbReference type="PANTHER" id="PTHR45138:SF9">
    <property type="entry name" value="DIGUANYLATE CYCLASE DGCM-RELATED"/>
    <property type="match status" value="1"/>
</dbReference>
<feature type="transmembrane region" description="Helical" evidence="1">
    <location>
        <begin position="357"/>
        <end position="373"/>
    </location>
</feature>